<sequence>MARMQAWTIHEAVRQQILNPAGTVTGQRHAGTFDDPLSSARTRFRYWLPDASVDPKVLKANVKSVRSVGGGGLEFLAFFEYGGHVGSMPPGADWTKYNFGTPSFQKLFRAALEAHHENDLVMDFPLGPNQGQGVPADISEDGLQWDLVPFTAQVPRNGVFNGKIPGWGIGELVALTSALVLEQDSHSFQARDGFEVRNVTYDEYKLRQISLADHTRQVAMKTGRAVLKLPTAPRGAHYRVFAFYQKKTLNKNLEFKPTAAMEDNIFRNGSYAVDHLSAAGGETVARFWEKHILTNGVKDLLIMAGNYAWEDSIEVVSNITWSRSFPKRYKTRFGHSINRYLPLFAFKQNNLSLQPADPGKFHCVLESEAETNRFLNNFHIVVSDGYAEYLLSLRNWAKTLLGKELSVQPAYNLPMDMSSAIPLVDAPECESFGFQDDIDQYRRFIGPAQLSGKRVISNELGAVPMTAYQYTIPRMLFSMNRGFAAGVNQYVLHGGAYTGNYHGTTWPGHTGFGYLFSEAWSEKQPSWDNGFKDALDYAARVSHVLRQGVPKIDVVKYSKESITNITTRQVPADLVKDAYFGQGWSYTYISPDNFGLKGLEVRDRQLAPRGPAWKAMLIDHSENLTIDVVKSLRAFTKAGFPIILSGGSPGFYPVGKDAEEEFHRQLSALKTSRNVYQVEAGKVSQQLTTLGLTPRVGAKTNGTWYTTWYEVGDIAYAFAYNDVIGSTGELILSACPRPYIYDPWTGQRAPVLVYDQKHGKTTIPLSLSGNQTVIIACGAKLSKEIPTPRRYVVSAPPSLVGTASNSHSSLLFHIGHSNDIQMAYLDNGEKLTIDGTTVAQQFQLGNWNLTAERWEAPKNLADASVIARKRNTTHILRGLKSWDRLPALTNASGVGYYSTTFDWPLSNQYGRNVADGAYLHIGRITHAARVIVNGKKTPPLDVFKPRIDISSYMVAGKNTITVVVPTTMWNYLRGLLPEIRTAGSVPFPVQAGMPLLPMEVGLVGPVTLTPFKVLQIPS</sequence>
<accession>A0A9P8VPK4</accession>
<gene>
    <name evidence="1" type="ORF">B0T10DRAFT_597096</name>
</gene>
<dbReference type="InterPro" id="IPR008979">
    <property type="entry name" value="Galactose-bd-like_sf"/>
</dbReference>
<reference evidence="1 2" key="1">
    <citation type="journal article" date="2021" name="Nat. Commun.">
        <title>Genetic determinants of endophytism in the Arabidopsis root mycobiome.</title>
        <authorList>
            <person name="Mesny F."/>
            <person name="Miyauchi S."/>
            <person name="Thiergart T."/>
            <person name="Pickel B."/>
            <person name="Atanasova L."/>
            <person name="Karlsson M."/>
            <person name="Huettel B."/>
            <person name="Barry K.W."/>
            <person name="Haridas S."/>
            <person name="Chen C."/>
            <person name="Bauer D."/>
            <person name="Andreopoulos W."/>
            <person name="Pangilinan J."/>
            <person name="LaButti K."/>
            <person name="Riley R."/>
            <person name="Lipzen A."/>
            <person name="Clum A."/>
            <person name="Drula E."/>
            <person name="Henrissat B."/>
            <person name="Kohler A."/>
            <person name="Grigoriev I.V."/>
            <person name="Martin F.M."/>
            <person name="Hacquard S."/>
        </authorList>
    </citation>
    <scope>NUCLEOTIDE SEQUENCE [LARGE SCALE GENOMIC DNA]</scope>
    <source>
        <strain evidence="1 2">MPI-CAGE-CH-0241</strain>
    </source>
</reference>
<dbReference type="OrthoDB" id="2588159at2759"/>
<organism evidence="1 2">
    <name type="scientific">Thelonectria olida</name>
    <dbReference type="NCBI Taxonomy" id="1576542"/>
    <lineage>
        <taxon>Eukaryota</taxon>
        <taxon>Fungi</taxon>
        <taxon>Dikarya</taxon>
        <taxon>Ascomycota</taxon>
        <taxon>Pezizomycotina</taxon>
        <taxon>Sordariomycetes</taxon>
        <taxon>Hypocreomycetidae</taxon>
        <taxon>Hypocreales</taxon>
        <taxon>Nectriaceae</taxon>
        <taxon>Thelonectria</taxon>
    </lineage>
</organism>
<keyword evidence="2" id="KW-1185">Reference proteome</keyword>
<dbReference type="EMBL" id="JAGPYM010000096">
    <property type="protein sequence ID" value="KAH6867606.1"/>
    <property type="molecule type" value="Genomic_DNA"/>
</dbReference>
<dbReference type="Gene3D" id="2.60.120.260">
    <property type="entry name" value="Galactose-binding domain-like"/>
    <property type="match status" value="1"/>
</dbReference>
<dbReference type="PANTHER" id="PTHR36848:SF2">
    <property type="entry name" value="SECRETED PROTEIN"/>
    <property type="match status" value="1"/>
</dbReference>
<dbReference type="Pfam" id="PF17132">
    <property type="entry name" value="Glyco_hydro_106"/>
    <property type="match status" value="1"/>
</dbReference>
<evidence type="ECO:0000313" key="1">
    <source>
        <dbReference type="EMBL" id="KAH6867606.1"/>
    </source>
</evidence>
<protein>
    <submittedName>
        <fullName evidence="1">Uncharacterized protein</fullName>
    </submittedName>
</protein>
<dbReference type="AlphaFoldDB" id="A0A9P8VPK4"/>
<evidence type="ECO:0000313" key="2">
    <source>
        <dbReference type="Proteomes" id="UP000777438"/>
    </source>
</evidence>
<comment type="caution">
    <text evidence="1">The sequence shown here is derived from an EMBL/GenBank/DDBJ whole genome shotgun (WGS) entry which is preliminary data.</text>
</comment>
<dbReference type="SUPFAM" id="SSF49785">
    <property type="entry name" value="Galactose-binding domain-like"/>
    <property type="match status" value="1"/>
</dbReference>
<dbReference type="PANTHER" id="PTHR36848">
    <property type="entry name" value="DNA-BINDING PROTEIN (PUTATIVE SECRETED PROTEIN)-RELATED"/>
    <property type="match status" value="1"/>
</dbReference>
<name>A0A9P8VPK4_9HYPO</name>
<dbReference type="InterPro" id="IPR053161">
    <property type="entry name" value="Ulvan_degrading_GH"/>
</dbReference>
<dbReference type="Proteomes" id="UP000777438">
    <property type="component" value="Unassembled WGS sequence"/>
</dbReference>
<proteinExistence type="predicted"/>